<evidence type="ECO:0000256" key="1">
    <source>
        <dbReference type="SAM" id="Phobius"/>
    </source>
</evidence>
<keyword evidence="3" id="KW-1185">Reference proteome</keyword>
<evidence type="ECO:0000313" key="3">
    <source>
        <dbReference type="Proteomes" id="UP000315289"/>
    </source>
</evidence>
<comment type="caution">
    <text evidence="2">The sequence shown here is derived from an EMBL/GenBank/DDBJ whole genome shotgun (WGS) entry which is preliminary data.</text>
</comment>
<gene>
    <name evidence="2" type="ORF">NARC_10229</name>
</gene>
<sequence length="160" mass="17261">MLILLYNLISIHIVKKLQKNTTVLSIKFYITLSYALELIYMNSDSKTIKTIFLGFLVVTFAGVANLATGLFPLTQSANANDIDLADFKCFGMFNSCDNNIDNNVTDNSDNSQDNDVNITDSFNPTQVCGNNVESTSQGSNTTCVIGIGAPDIAPSTIGLS</sequence>
<feature type="transmembrane region" description="Helical" evidence="1">
    <location>
        <begin position="52"/>
        <end position="73"/>
    </location>
</feature>
<protein>
    <submittedName>
        <fullName evidence="2">Uncharacterized protein</fullName>
    </submittedName>
</protein>
<reference evidence="2 3" key="1">
    <citation type="journal article" date="2019" name="Front. Microbiol.">
        <title>Ammonia Oxidation by the Arctic Terrestrial Thaumarchaeote Candidatus Nitrosocosmicus arcticus Is Stimulated by Increasing Temperatures.</title>
        <authorList>
            <person name="Alves R.J.E."/>
            <person name="Kerou M."/>
            <person name="Zappe A."/>
            <person name="Bittner R."/>
            <person name="Abby S.S."/>
            <person name="Schmidt H.A."/>
            <person name="Pfeifer K."/>
            <person name="Schleper C."/>
        </authorList>
    </citation>
    <scope>NUCLEOTIDE SEQUENCE [LARGE SCALE GENOMIC DNA]</scope>
    <source>
        <strain evidence="2 3">Kfb</strain>
    </source>
</reference>
<dbReference type="EMBL" id="VOAH01000001">
    <property type="protein sequence ID" value="TVP41823.1"/>
    <property type="molecule type" value="Genomic_DNA"/>
</dbReference>
<keyword evidence="1" id="KW-0472">Membrane</keyword>
<dbReference type="Proteomes" id="UP000315289">
    <property type="component" value="Unassembled WGS sequence"/>
</dbReference>
<name>A0A557SYZ9_9ARCH</name>
<dbReference type="AlphaFoldDB" id="A0A557SYZ9"/>
<evidence type="ECO:0000313" key="2">
    <source>
        <dbReference type="EMBL" id="TVP41823.1"/>
    </source>
</evidence>
<organism evidence="2 3">
    <name type="scientific">Candidatus Nitrosocosmicus arcticus</name>
    <dbReference type="NCBI Taxonomy" id="2035267"/>
    <lineage>
        <taxon>Archaea</taxon>
        <taxon>Nitrososphaerota</taxon>
        <taxon>Nitrososphaeria</taxon>
        <taxon>Nitrososphaerales</taxon>
        <taxon>Nitrososphaeraceae</taxon>
        <taxon>Candidatus Nitrosocosmicus</taxon>
    </lineage>
</organism>
<keyword evidence="1" id="KW-1133">Transmembrane helix</keyword>
<proteinExistence type="predicted"/>
<feature type="transmembrane region" description="Helical" evidence="1">
    <location>
        <begin position="20"/>
        <end position="40"/>
    </location>
</feature>
<accession>A0A557SYZ9</accession>
<keyword evidence="1" id="KW-0812">Transmembrane</keyword>